<proteinExistence type="predicted"/>
<reference evidence="1 2" key="1">
    <citation type="journal article" date="2016" name="Mol. Biol. Evol.">
        <title>Comparative Genomics of Early-Diverging Mushroom-Forming Fungi Provides Insights into the Origins of Lignocellulose Decay Capabilities.</title>
        <authorList>
            <person name="Nagy L.G."/>
            <person name="Riley R."/>
            <person name="Tritt A."/>
            <person name="Adam C."/>
            <person name="Daum C."/>
            <person name="Floudas D."/>
            <person name="Sun H."/>
            <person name="Yadav J.S."/>
            <person name="Pangilinan J."/>
            <person name="Larsson K.H."/>
            <person name="Matsuura K."/>
            <person name="Barry K."/>
            <person name="Labutti K."/>
            <person name="Kuo R."/>
            <person name="Ohm R.A."/>
            <person name="Bhattacharya S.S."/>
            <person name="Shirouzu T."/>
            <person name="Yoshinaga Y."/>
            <person name="Martin F.M."/>
            <person name="Grigoriev I.V."/>
            <person name="Hibbett D.S."/>
        </authorList>
    </citation>
    <scope>NUCLEOTIDE SEQUENCE [LARGE SCALE GENOMIC DNA]</scope>
    <source>
        <strain evidence="1 2">93-53</strain>
    </source>
</reference>
<accession>A0A165DI48</accession>
<sequence length="208" mass="23448">MTTMLANIHPTACFPTSTLEDHDLSMYSVDFEFDNEGHSLGLVEPVRNLTLADLSDMDMEQSLADISMTIEPLDIPILEAEPKAASRLLTSSPRPRYRRSYSDALLSVPPRQTEVFQSITCTPGLRDTSFEELRLGCYRSSFDATGTLPKPVPEYSPREAIIPPLYAPFTSENVADRRNDEPDIVDISMSLEPSLLKIFDRRLQLREH</sequence>
<dbReference type="OrthoDB" id="2799088at2759"/>
<dbReference type="InParanoid" id="A0A165DI48"/>
<dbReference type="GeneID" id="63831552"/>
<dbReference type="AlphaFoldDB" id="A0A165DI48"/>
<dbReference type="Proteomes" id="UP000076871">
    <property type="component" value="Unassembled WGS sequence"/>
</dbReference>
<dbReference type="RefSeq" id="XP_040762672.1">
    <property type="nucleotide sequence ID" value="XM_040914525.1"/>
</dbReference>
<organism evidence="1 2">
    <name type="scientific">Laetiporus sulphureus 93-53</name>
    <dbReference type="NCBI Taxonomy" id="1314785"/>
    <lineage>
        <taxon>Eukaryota</taxon>
        <taxon>Fungi</taxon>
        <taxon>Dikarya</taxon>
        <taxon>Basidiomycota</taxon>
        <taxon>Agaricomycotina</taxon>
        <taxon>Agaricomycetes</taxon>
        <taxon>Polyporales</taxon>
        <taxon>Laetiporus</taxon>
    </lineage>
</organism>
<protein>
    <submittedName>
        <fullName evidence="1">Uncharacterized protein</fullName>
    </submittedName>
</protein>
<gene>
    <name evidence="1" type="ORF">LAESUDRAFT_813812</name>
</gene>
<name>A0A165DI48_9APHY</name>
<keyword evidence="2" id="KW-1185">Reference proteome</keyword>
<evidence type="ECO:0000313" key="1">
    <source>
        <dbReference type="EMBL" id="KZT04932.1"/>
    </source>
</evidence>
<dbReference type="EMBL" id="KV427633">
    <property type="protein sequence ID" value="KZT04932.1"/>
    <property type="molecule type" value="Genomic_DNA"/>
</dbReference>
<evidence type="ECO:0000313" key="2">
    <source>
        <dbReference type="Proteomes" id="UP000076871"/>
    </source>
</evidence>